<dbReference type="InterPro" id="IPR006136">
    <property type="entry name" value="FlhB"/>
</dbReference>
<evidence type="ECO:0000256" key="2">
    <source>
        <dbReference type="ARBA" id="ARBA00010690"/>
    </source>
</evidence>
<evidence type="ECO:0000256" key="14">
    <source>
        <dbReference type="SAM" id="MobiDB-lite"/>
    </source>
</evidence>
<evidence type="ECO:0000256" key="3">
    <source>
        <dbReference type="ARBA" id="ARBA00021622"/>
    </source>
</evidence>
<keyword evidence="9 13" id="KW-1133">Transmembrane helix</keyword>
<feature type="region of interest" description="Disordered" evidence="14">
    <location>
        <begin position="1"/>
        <end position="25"/>
    </location>
</feature>
<dbReference type="EMBL" id="NJBN01000001">
    <property type="protein sequence ID" value="TKJ42243.1"/>
    <property type="molecule type" value="Genomic_DNA"/>
</dbReference>
<keyword evidence="5 13" id="KW-1003">Cell membrane</keyword>
<dbReference type="InterPro" id="IPR006135">
    <property type="entry name" value="T3SS_substrate_exporter"/>
</dbReference>
<reference evidence="15 16" key="1">
    <citation type="submission" date="2017-06" db="EMBL/GenBank/DDBJ databases">
        <title>Novel microbial phyla capable of carbon fixation and sulfur reduction in deep-sea sediments.</title>
        <authorList>
            <person name="Huang J."/>
            <person name="Baker B."/>
            <person name="Wang Y."/>
        </authorList>
    </citation>
    <scope>NUCLEOTIDE SEQUENCE [LARGE SCALE GENOMIC DNA]</scope>
    <source>
        <strain evidence="15">B3_LCP</strain>
    </source>
</reference>
<comment type="similarity">
    <text evidence="2 13">Belongs to the type III secretion exporter family.</text>
</comment>
<dbReference type="Proteomes" id="UP000319619">
    <property type="component" value="Unassembled WGS sequence"/>
</dbReference>
<dbReference type="SUPFAM" id="SSF160544">
    <property type="entry name" value="EscU C-terminal domain-like"/>
    <property type="match status" value="1"/>
</dbReference>
<keyword evidence="7 13" id="KW-1005">Bacterial flagellum biogenesis</keyword>
<keyword evidence="8 13" id="KW-0653">Protein transport</keyword>
<evidence type="ECO:0000313" key="16">
    <source>
        <dbReference type="Proteomes" id="UP000319619"/>
    </source>
</evidence>
<dbReference type="NCBIfam" id="TIGR00328">
    <property type="entry name" value="flhB"/>
    <property type="match status" value="1"/>
</dbReference>
<name>A0A532V4X2_UNCL8</name>
<dbReference type="PANTHER" id="PTHR30531">
    <property type="entry name" value="FLAGELLAR BIOSYNTHETIC PROTEIN FLHB"/>
    <property type="match status" value="1"/>
</dbReference>
<dbReference type="PRINTS" id="PR00950">
    <property type="entry name" value="TYPE3IMSPROT"/>
</dbReference>
<evidence type="ECO:0000256" key="6">
    <source>
        <dbReference type="ARBA" id="ARBA00022692"/>
    </source>
</evidence>
<comment type="subcellular location">
    <subcellularLocation>
        <location evidence="1">Cell membrane</location>
        <topology evidence="1">Multi-pass membrane protein</topology>
    </subcellularLocation>
</comment>
<evidence type="ECO:0000256" key="13">
    <source>
        <dbReference type="RuleBase" id="RU364091"/>
    </source>
</evidence>
<sequence length="361" mass="40774">MAESKDSFQEKTEEPTSKRIRDSRKKGQVAKSMEINSALILLVGLLALTIFGGMMFSQIIAAERFLFSQVGQIQVTQDTLPGYLLAAMTMFIKILAPVMVPIIVVGILANVLQFGLLFTLYPIKPKFDKLNPISGIKKFASKRSLVELVKNILKIVMIGWIGYLVISGMVDEMIPLMDQTPWAIFLFVCKGVAKIGFYTVFAILLLAILDLVYQRWQHHQEMKMTKQETKDERKQTQGDPQVKAKIRQVQFKTALQRMMKNVPTADVVVTNPTEYAIALSYDEENMTAPSVVAKGKRLIAQRIRELAIENDIPIVENPPLARELYKAAEVGQEIPGKLYQAVAEILAYVYRLRTENEVIYD</sequence>
<dbReference type="Pfam" id="PF01312">
    <property type="entry name" value="Bac_export_2"/>
    <property type="match status" value="1"/>
</dbReference>
<evidence type="ECO:0000256" key="4">
    <source>
        <dbReference type="ARBA" id="ARBA00022448"/>
    </source>
</evidence>
<keyword evidence="11 13" id="KW-1006">Bacterial flagellum protein export</keyword>
<keyword evidence="10 13" id="KW-0472">Membrane</keyword>
<keyword evidence="15" id="KW-0282">Flagellum</keyword>
<feature type="compositionally biased region" description="Basic and acidic residues" evidence="14">
    <location>
        <begin position="1"/>
        <end position="20"/>
    </location>
</feature>
<feature type="transmembrane region" description="Helical" evidence="13">
    <location>
        <begin position="182"/>
        <end position="213"/>
    </location>
</feature>
<keyword evidence="6 13" id="KW-0812">Transmembrane</keyword>
<evidence type="ECO:0000256" key="1">
    <source>
        <dbReference type="ARBA" id="ARBA00004651"/>
    </source>
</evidence>
<comment type="function">
    <text evidence="12 13">Required for formation of the rod structure in the basal body of the flagellar apparatus. Together with FliI and FliH, may constitute the export apparatus of flagellin.</text>
</comment>
<dbReference type="Gene3D" id="6.10.250.2080">
    <property type="match status" value="1"/>
</dbReference>
<keyword evidence="4 13" id="KW-0813">Transport</keyword>
<evidence type="ECO:0000256" key="12">
    <source>
        <dbReference type="ARBA" id="ARBA00025078"/>
    </source>
</evidence>
<evidence type="ECO:0000256" key="7">
    <source>
        <dbReference type="ARBA" id="ARBA00022795"/>
    </source>
</evidence>
<dbReference type="InterPro" id="IPR029025">
    <property type="entry name" value="T3SS_substrate_exporter_C"/>
</dbReference>
<evidence type="ECO:0000256" key="9">
    <source>
        <dbReference type="ARBA" id="ARBA00022989"/>
    </source>
</evidence>
<gene>
    <name evidence="13 15" type="primary">flhB</name>
    <name evidence="15" type="ORF">CEE37_00775</name>
</gene>
<dbReference type="GO" id="GO:0044780">
    <property type="term" value="P:bacterial-type flagellum assembly"/>
    <property type="evidence" value="ECO:0007669"/>
    <property type="project" value="InterPro"/>
</dbReference>
<dbReference type="GO" id="GO:0009306">
    <property type="term" value="P:protein secretion"/>
    <property type="evidence" value="ECO:0007669"/>
    <property type="project" value="InterPro"/>
</dbReference>
<accession>A0A532V4X2</accession>
<proteinExistence type="inferred from homology"/>
<protein>
    <recommendedName>
        <fullName evidence="3 13">Flagellar biosynthetic protein FlhB</fullName>
    </recommendedName>
</protein>
<organism evidence="15 16">
    <name type="scientific">candidate division LCP-89 bacterium B3_LCP</name>
    <dbReference type="NCBI Taxonomy" id="2012998"/>
    <lineage>
        <taxon>Bacteria</taxon>
        <taxon>Pseudomonadati</taxon>
        <taxon>Bacteria division LCP-89</taxon>
    </lineage>
</organism>
<evidence type="ECO:0000256" key="10">
    <source>
        <dbReference type="ARBA" id="ARBA00023136"/>
    </source>
</evidence>
<dbReference type="AlphaFoldDB" id="A0A532V4X2"/>
<dbReference type="PANTHER" id="PTHR30531:SF12">
    <property type="entry name" value="FLAGELLAR BIOSYNTHETIC PROTEIN FLHB"/>
    <property type="match status" value="1"/>
</dbReference>
<feature type="transmembrane region" description="Helical" evidence="13">
    <location>
        <begin position="152"/>
        <end position="170"/>
    </location>
</feature>
<comment type="caution">
    <text evidence="15">The sequence shown here is derived from an EMBL/GenBank/DDBJ whole genome shotgun (WGS) entry which is preliminary data.</text>
</comment>
<evidence type="ECO:0000256" key="8">
    <source>
        <dbReference type="ARBA" id="ARBA00022927"/>
    </source>
</evidence>
<dbReference type="GO" id="GO:0005886">
    <property type="term" value="C:plasma membrane"/>
    <property type="evidence" value="ECO:0007669"/>
    <property type="project" value="UniProtKB-SubCell"/>
</dbReference>
<evidence type="ECO:0000256" key="5">
    <source>
        <dbReference type="ARBA" id="ARBA00022475"/>
    </source>
</evidence>
<dbReference type="Gene3D" id="3.40.1690.10">
    <property type="entry name" value="secretion proteins EscU"/>
    <property type="match status" value="1"/>
</dbReference>
<feature type="transmembrane region" description="Helical" evidence="13">
    <location>
        <begin position="94"/>
        <end position="121"/>
    </location>
</feature>
<evidence type="ECO:0000256" key="11">
    <source>
        <dbReference type="ARBA" id="ARBA00023225"/>
    </source>
</evidence>
<keyword evidence="15" id="KW-0969">Cilium</keyword>
<evidence type="ECO:0000313" key="15">
    <source>
        <dbReference type="EMBL" id="TKJ42243.1"/>
    </source>
</evidence>
<feature type="transmembrane region" description="Helical" evidence="13">
    <location>
        <begin position="38"/>
        <end position="61"/>
    </location>
</feature>
<keyword evidence="15" id="KW-0966">Cell projection</keyword>
<dbReference type="FunFam" id="3.40.1690.10:FF:000001">
    <property type="entry name" value="Flagellar biosynthetic protein FlhB"/>
    <property type="match status" value="1"/>
</dbReference>